<organism evidence="2 3">
    <name type="scientific">Nepenthes gracilis</name>
    <name type="common">Slender pitcher plant</name>
    <dbReference type="NCBI Taxonomy" id="150966"/>
    <lineage>
        <taxon>Eukaryota</taxon>
        <taxon>Viridiplantae</taxon>
        <taxon>Streptophyta</taxon>
        <taxon>Embryophyta</taxon>
        <taxon>Tracheophyta</taxon>
        <taxon>Spermatophyta</taxon>
        <taxon>Magnoliopsida</taxon>
        <taxon>eudicotyledons</taxon>
        <taxon>Gunneridae</taxon>
        <taxon>Pentapetalae</taxon>
        <taxon>Caryophyllales</taxon>
        <taxon>Nepenthaceae</taxon>
        <taxon>Nepenthes</taxon>
    </lineage>
</organism>
<sequence length="347" mass="36338">MVCEFGPLGPVPNVAPSLPGVPCSSGSCDCEVGVSPRPGAHFSYQALETPFVGLPGVLINPTCSSASSLGDSRLQSVIASQVDAQVQNGDDLGRPCDQPGAKVIPSGSPAPAGYLKPPCRSPSREPGIVVPPPKSSGEFRVVGKIRRNPTSPPNPSNPLETPEVEVPPFEGPARKDISTANTFSIFQEPSPDDPISSEDNIPMGHQSVVNTMPPSNDPGLIPPCEYLSAVSLKGHRGQKTLDKNLPVSKSKVSCIGSESSVDEDPARVSGDLGPHKDLGLMATDSLSPSISDTALLTNLNTQLSPIPISKVNDSSHSDLKSKSRSREKHKNSRGLKKTSPLPSFPNE</sequence>
<keyword evidence="3" id="KW-1185">Reference proteome</keyword>
<feature type="region of interest" description="Disordered" evidence="1">
    <location>
        <begin position="119"/>
        <end position="138"/>
    </location>
</feature>
<dbReference type="EMBL" id="BSYO01000003">
    <property type="protein sequence ID" value="GMH02016.1"/>
    <property type="molecule type" value="Genomic_DNA"/>
</dbReference>
<accession>A0AAD3S0F6</accession>
<dbReference type="AlphaFoldDB" id="A0AAD3S0F6"/>
<name>A0AAD3S0F6_NEPGR</name>
<comment type="caution">
    <text evidence="2">The sequence shown here is derived from an EMBL/GenBank/DDBJ whole genome shotgun (WGS) entry which is preliminary data.</text>
</comment>
<dbReference type="Proteomes" id="UP001279734">
    <property type="component" value="Unassembled WGS sequence"/>
</dbReference>
<evidence type="ECO:0000313" key="3">
    <source>
        <dbReference type="Proteomes" id="UP001279734"/>
    </source>
</evidence>
<protein>
    <submittedName>
        <fullName evidence="2">Uncharacterized protein</fullName>
    </submittedName>
</protein>
<reference evidence="2" key="1">
    <citation type="submission" date="2023-05" db="EMBL/GenBank/DDBJ databases">
        <title>Nepenthes gracilis genome sequencing.</title>
        <authorList>
            <person name="Fukushima K."/>
        </authorList>
    </citation>
    <scope>NUCLEOTIDE SEQUENCE</scope>
    <source>
        <strain evidence="2">SING2019-196</strain>
    </source>
</reference>
<feature type="region of interest" description="Disordered" evidence="1">
    <location>
        <begin position="303"/>
        <end position="347"/>
    </location>
</feature>
<evidence type="ECO:0000313" key="2">
    <source>
        <dbReference type="EMBL" id="GMH02016.1"/>
    </source>
</evidence>
<feature type="compositionally biased region" description="Basic residues" evidence="1">
    <location>
        <begin position="322"/>
        <end position="336"/>
    </location>
</feature>
<evidence type="ECO:0000256" key="1">
    <source>
        <dbReference type="SAM" id="MobiDB-lite"/>
    </source>
</evidence>
<proteinExistence type="predicted"/>
<gene>
    <name evidence="2" type="ORF">Nepgr_003855</name>
</gene>